<dbReference type="AlphaFoldDB" id="A0A2P2QTH9"/>
<dbReference type="EMBL" id="GGEC01089856">
    <property type="protein sequence ID" value="MBX70340.1"/>
    <property type="molecule type" value="Transcribed_RNA"/>
</dbReference>
<reference evidence="1" key="1">
    <citation type="submission" date="2018-02" db="EMBL/GenBank/DDBJ databases">
        <title>Rhizophora mucronata_Transcriptome.</title>
        <authorList>
            <person name="Meera S.P."/>
            <person name="Sreeshan A."/>
            <person name="Augustine A."/>
        </authorList>
    </citation>
    <scope>NUCLEOTIDE SEQUENCE</scope>
    <source>
        <tissue evidence="1">Leaf</tissue>
    </source>
</reference>
<name>A0A2P2QTH9_RHIMU</name>
<accession>A0A2P2QTH9</accession>
<proteinExistence type="predicted"/>
<sequence length="29" mass="3368">MKAEISNRKDVYSKSRTFEVSLEIKHASI</sequence>
<evidence type="ECO:0000313" key="1">
    <source>
        <dbReference type="EMBL" id="MBX70340.1"/>
    </source>
</evidence>
<protein>
    <submittedName>
        <fullName evidence="1">Uncharacterized protein</fullName>
    </submittedName>
</protein>
<organism evidence="1">
    <name type="scientific">Rhizophora mucronata</name>
    <name type="common">Asiatic mangrove</name>
    <dbReference type="NCBI Taxonomy" id="61149"/>
    <lineage>
        <taxon>Eukaryota</taxon>
        <taxon>Viridiplantae</taxon>
        <taxon>Streptophyta</taxon>
        <taxon>Embryophyta</taxon>
        <taxon>Tracheophyta</taxon>
        <taxon>Spermatophyta</taxon>
        <taxon>Magnoliopsida</taxon>
        <taxon>eudicotyledons</taxon>
        <taxon>Gunneridae</taxon>
        <taxon>Pentapetalae</taxon>
        <taxon>rosids</taxon>
        <taxon>fabids</taxon>
        <taxon>Malpighiales</taxon>
        <taxon>Rhizophoraceae</taxon>
        <taxon>Rhizophora</taxon>
    </lineage>
</organism>